<feature type="transmembrane region" description="Helical" evidence="2">
    <location>
        <begin position="20"/>
        <end position="46"/>
    </location>
</feature>
<gene>
    <name evidence="3" type="ORF">CLV72_108128</name>
</gene>
<dbReference type="OrthoDB" id="3436675at2"/>
<organism evidence="3 4">
    <name type="scientific">Allonocardiopsis opalescens</name>
    <dbReference type="NCBI Taxonomy" id="1144618"/>
    <lineage>
        <taxon>Bacteria</taxon>
        <taxon>Bacillati</taxon>
        <taxon>Actinomycetota</taxon>
        <taxon>Actinomycetes</taxon>
        <taxon>Streptosporangiales</taxon>
        <taxon>Allonocardiopsis</taxon>
    </lineage>
</organism>
<feature type="transmembrane region" description="Helical" evidence="2">
    <location>
        <begin position="164"/>
        <end position="187"/>
    </location>
</feature>
<dbReference type="Proteomes" id="UP000237846">
    <property type="component" value="Unassembled WGS sequence"/>
</dbReference>
<evidence type="ECO:0000256" key="1">
    <source>
        <dbReference type="SAM" id="MobiDB-lite"/>
    </source>
</evidence>
<protein>
    <recommendedName>
        <fullName evidence="5">Serine/arginine repetitive matrix protein 2</fullName>
    </recommendedName>
</protein>
<accession>A0A2T0PX61</accession>
<dbReference type="AlphaFoldDB" id="A0A2T0PX61"/>
<keyword evidence="2" id="KW-0472">Membrane</keyword>
<keyword evidence="2" id="KW-0812">Transmembrane</keyword>
<proteinExistence type="predicted"/>
<comment type="caution">
    <text evidence="3">The sequence shown here is derived from an EMBL/GenBank/DDBJ whole genome shotgun (WGS) entry which is preliminary data.</text>
</comment>
<keyword evidence="2" id="KW-1133">Transmembrane helix</keyword>
<dbReference type="RefSeq" id="WP_106250789.1">
    <property type="nucleotide sequence ID" value="NZ_PVZC01000008.1"/>
</dbReference>
<evidence type="ECO:0000313" key="4">
    <source>
        <dbReference type="Proteomes" id="UP000237846"/>
    </source>
</evidence>
<reference evidence="3 4" key="1">
    <citation type="submission" date="2018-03" db="EMBL/GenBank/DDBJ databases">
        <title>Genomic Encyclopedia of Archaeal and Bacterial Type Strains, Phase II (KMG-II): from individual species to whole genera.</title>
        <authorList>
            <person name="Goeker M."/>
        </authorList>
    </citation>
    <scope>NUCLEOTIDE SEQUENCE [LARGE SCALE GENOMIC DNA]</scope>
    <source>
        <strain evidence="3 4">DSM 45601</strain>
    </source>
</reference>
<evidence type="ECO:0008006" key="5">
    <source>
        <dbReference type="Google" id="ProtNLM"/>
    </source>
</evidence>
<dbReference type="EMBL" id="PVZC01000008">
    <property type="protein sequence ID" value="PRX96122.1"/>
    <property type="molecule type" value="Genomic_DNA"/>
</dbReference>
<feature type="compositionally biased region" description="Pro residues" evidence="1">
    <location>
        <begin position="202"/>
        <end position="217"/>
    </location>
</feature>
<sequence>MSHLHPRPGPGDIRPGRRWFWIGGLVIVAGIVIGIAGFVVGLVALVGGPDPVARFSSGEPASFTAEEADTDARVWALYADTEFSGSEIRESCTVNGPDPEAAFVPAPYESTSTVDGETVHLVSAIEIAQPGEYTVECQTDPGAAFLVGQAASGSSFVTGLLGSLASFFLIPLAGIAIGIVIIVVTAVKRGKSRRQAAHGVPPHGPHPGPGPYPPGPR</sequence>
<evidence type="ECO:0000256" key="2">
    <source>
        <dbReference type="SAM" id="Phobius"/>
    </source>
</evidence>
<keyword evidence="4" id="KW-1185">Reference proteome</keyword>
<feature type="region of interest" description="Disordered" evidence="1">
    <location>
        <begin position="194"/>
        <end position="217"/>
    </location>
</feature>
<name>A0A2T0PX61_9ACTN</name>
<evidence type="ECO:0000313" key="3">
    <source>
        <dbReference type="EMBL" id="PRX96122.1"/>
    </source>
</evidence>